<dbReference type="NCBIfam" id="NF005720">
    <property type="entry name" value="PRK07538.1"/>
    <property type="match status" value="1"/>
</dbReference>
<dbReference type="InterPro" id="IPR002938">
    <property type="entry name" value="FAD-bd"/>
</dbReference>
<dbReference type="EMBL" id="JBHSBN010000014">
    <property type="protein sequence ID" value="MFC4108249.1"/>
    <property type="molecule type" value="Genomic_DNA"/>
</dbReference>
<organism evidence="4 5">
    <name type="scientific">Micromonospora zhanjiangensis</name>
    <dbReference type="NCBI Taxonomy" id="1522057"/>
    <lineage>
        <taxon>Bacteria</taxon>
        <taxon>Bacillati</taxon>
        <taxon>Actinomycetota</taxon>
        <taxon>Actinomycetes</taxon>
        <taxon>Micromonosporales</taxon>
        <taxon>Micromonosporaceae</taxon>
        <taxon>Micromonospora</taxon>
    </lineage>
</organism>
<dbReference type="PRINTS" id="PR00420">
    <property type="entry name" value="RNGMNOXGNASE"/>
</dbReference>
<evidence type="ECO:0000256" key="2">
    <source>
        <dbReference type="ARBA" id="ARBA00023033"/>
    </source>
</evidence>
<dbReference type="SUPFAM" id="SSF54373">
    <property type="entry name" value="FAD-linked reductases, C-terminal domain"/>
    <property type="match status" value="1"/>
</dbReference>
<evidence type="ECO:0000313" key="4">
    <source>
        <dbReference type="EMBL" id="MFC4108249.1"/>
    </source>
</evidence>
<dbReference type="Proteomes" id="UP001595868">
    <property type="component" value="Unassembled WGS sequence"/>
</dbReference>
<evidence type="ECO:0000313" key="5">
    <source>
        <dbReference type="Proteomes" id="UP001595868"/>
    </source>
</evidence>
<keyword evidence="5" id="KW-1185">Reference proteome</keyword>
<dbReference type="Gene3D" id="3.30.9.30">
    <property type="match status" value="1"/>
</dbReference>
<dbReference type="Pfam" id="PF01494">
    <property type="entry name" value="FAD_binding_3"/>
    <property type="match status" value="2"/>
</dbReference>
<protein>
    <submittedName>
        <fullName evidence="4">Flavin-dependent oxidoreductase</fullName>
    </submittedName>
</protein>
<sequence length="417" mass="45725">MSNRMAGEVAVVGAGIGGLVLALELHDAGIPCRIYEAVPEIRPLGVGINILPHATGILARLGLTDDLARVAVTTRESAFFNRFGQLIHREPAGRYAGHEHPQFSVHRGDLQRVLLDAVRARLGPDAVRLDHRCVGFDQDRDGVRLRFRRSGDGASLPDVPAALLVGCDGIHSAVRAQLHPGEGEPRYSGVNMWRGTTVAPPILTGASMVRAGWLSHGKLVVYPIRRDVDGHGNQLVNWVAELETPRHGRRDWGRPGRIEDFIGAFADWHFDWLDVAALLRGTERVLEYPMVDQDPLDRWTVGRVTLLGDAAHPMVPRGSNGAGQAILDAAALRRCLCADDDPERALRAYQDERLPATARVVRTNRSTPPDIILREVWARTGDRPFGRVEDVIGPDELTTISRRYAEATGNPSGRTSH</sequence>
<name>A0ABV8KQ67_9ACTN</name>
<proteinExistence type="predicted"/>
<dbReference type="PANTHER" id="PTHR13789">
    <property type="entry name" value="MONOOXYGENASE"/>
    <property type="match status" value="1"/>
</dbReference>
<comment type="caution">
    <text evidence="4">The sequence shown here is derived from an EMBL/GenBank/DDBJ whole genome shotgun (WGS) entry which is preliminary data.</text>
</comment>
<evidence type="ECO:0000256" key="1">
    <source>
        <dbReference type="ARBA" id="ARBA00023002"/>
    </source>
</evidence>
<reference evidence="5" key="1">
    <citation type="journal article" date="2019" name="Int. J. Syst. Evol. Microbiol.">
        <title>The Global Catalogue of Microorganisms (GCM) 10K type strain sequencing project: providing services to taxonomists for standard genome sequencing and annotation.</title>
        <authorList>
            <consortium name="The Broad Institute Genomics Platform"/>
            <consortium name="The Broad Institute Genome Sequencing Center for Infectious Disease"/>
            <person name="Wu L."/>
            <person name="Ma J."/>
        </authorList>
    </citation>
    <scope>NUCLEOTIDE SEQUENCE [LARGE SCALE GENOMIC DNA]</scope>
    <source>
        <strain evidence="5">2902at01</strain>
    </source>
</reference>
<accession>A0ABV8KQ67</accession>
<dbReference type="PANTHER" id="PTHR13789:SF268">
    <property type="entry name" value="5-METHYLPHENAZINE-1-CARBOXYLATE 1-MONOOXYGENASE"/>
    <property type="match status" value="1"/>
</dbReference>
<dbReference type="InterPro" id="IPR036188">
    <property type="entry name" value="FAD/NAD-bd_sf"/>
</dbReference>
<keyword evidence="1" id="KW-0560">Oxidoreductase</keyword>
<dbReference type="InterPro" id="IPR050493">
    <property type="entry name" value="FAD-dep_Monooxygenase_BioMet"/>
</dbReference>
<evidence type="ECO:0000259" key="3">
    <source>
        <dbReference type="Pfam" id="PF01494"/>
    </source>
</evidence>
<dbReference type="RefSeq" id="WP_377548233.1">
    <property type="nucleotide sequence ID" value="NZ_JBHSBN010000014.1"/>
</dbReference>
<gene>
    <name evidence="4" type="ORF">ACFOX0_20235</name>
</gene>
<keyword evidence="2" id="KW-0503">Monooxygenase</keyword>
<feature type="domain" description="FAD-binding" evidence="3">
    <location>
        <begin position="295"/>
        <end position="362"/>
    </location>
</feature>
<dbReference type="Gene3D" id="3.50.50.60">
    <property type="entry name" value="FAD/NAD(P)-binding domain"/>
    <property type="match status" value="1"/>
</dbReference>
<dbReference type="SUPFAM" id="SSF51905">
    <property type="entry name" value="FAD/NAD(P)-binding domain"/>
    <property type="match status" value="1"/>
</dbReference>
<feature type="domain" description="FAD-binding" evidence="3">
    <location>
        <begin position="8"/>
        <end position="179"/>
    </location>
</feature>